<dbReference type="CDD" id="cd17355">
    <property type="entry name" value="MFS_YcxA_like"/>
    <property type="match status" value="1"/>
</dbReference>
<feature type="transmembrane region" description="Helical" evidence="5">
    <location>
        <begin position="445"/>
        <end position="464"/>
    </location>
</feature>
<dbReference type="InterPro" id="IPR011701">
    <property type="entry name" value="MFS"/>
</dbReference>
<dbReference type="Gene3D" id="1.20.1250.20">
    <property type="entry name" value="MFS general substrate transporter like domains"/>
    <property type="match status" value="2"/>
</dbReference>
<protein>
    <submittedName>
        <fullName evidence="7">MFS transporter</fullName>
    </submittedName>
</protein>
<dbReference type="PANTHER" id="PTHR11360">
    <property type="entry name" value="MONOCARBOXYLATE TRANSPORTER"/>
    <property type="match status" value="1"/>
</dbReference>
<sequence length="473" mass="49808">MLPSRSLYMARSLRIVAFRPLDRKILFLHAAEVTELQSRGASVRNAVEPPISPPRNSFRMPHPAWTVAAVGFVALLGAAGFRSVPSVLMDPLHEEFGWSHGTIGSAVSLNLVLYGLISPFAAALMDRFGIRKVVAGALVLVAAGSGLTVFMTQPWHLVLTWGLLVGVGVGSMSMPFVATITGRWFVRHRGLVTGLLTAAGTTGQLIFLPLVSSVAHDHGWRLPSLIVASIALAVVPLVLLFIRDFPSDAGVSAYGAEPGSTVGVRVAAAGGAARAITVLATVARKPGFWLLAGGFAICGASTNGLVGTHFVSAAHDHGMPTTTAAGLLATVGIFDIAGTVFSGWLTDRVDPRYLLVGYYTLRGLSLLILPSLLAPHTEPSMWVFIIFYGLDWIATVPPTVMLCRELFGDDGPVAFGWVFASHQVGAAIAATGTGVIRDMQGSYDLAWYLAGALCGTAAVMSIVIRRLPHALAA</sequence>
<dbReference type="Proteomes" id="UP000503540">
    <property type="component" value="Chromosome"/>
</dbReference>
<evidence type="ECO:0000256" key="4">
    <source>
        <dbReference type="ARBA" id="ARBA00023136"/>
    </source>
</evidence>
<feature type="transmembrane region" description="Helical" evidence="5">
    <location>
        <begin position="64"/>
        <end position="81"/>
    </location>
</feature>
<dbReference type="GO" id="GO:0022857">
    <property type="term" value="F:transmembrane transporter activity"/>
    <property type="evidence" value="ECO:0007669"/>
    <property type="project" value="InterPro"/>
</dbReference>
<accession>A0A6G9YKN4</accession>
<comment type="subcellular location">
    <subcellularLocation>
        <location evidence="1">Cell membrane</location>
        <topology evidence="1">Multi-pass membrane protein</topology>
    </subcellularLocation>
</comment>
<evidence type="ECO:0000256" key="1">
    <source>
        <dbReference type="ARBA" id="ARBA00004651"/>
    </source>
</evidence>
<feature type="transmembrane region" description="Helical" evidence="5">
    <location>
        <begin position="190"/>
        <end position="210"/>
    </location>
</feature>
<evidence type="ECO:0000256" key="3">
    <source>
        <dbReference type="ARBA" id="ARBA00022989"/>
    </source>
</evidence>
<dbReference type="SUPFAM" id="SSF103473">
    <property type="entry name" value="MFS general substrate transporter"/>
    <property type="match status" value="1"/>
</dbReference>
<feature type="transmembrane region" description="Helical" evidence="5">
    <location>
        <begin position="158"/>
        <end position="178"/>
    </location>
</feature>
<dbReference type="KEGG" id="nah:F5544_29595"/>
<dbReference type="InterPro" id="IPR020846">
    <property type="entry name" value="MFS_dom"/>
</dbReference>
<dbReference type="GO" id="GO:0005886">
    <property type="term" value="C:plasma membrane"/>
    <property type="evidence" value="ECO:0007669"/>
    <property type="project" value="UniProtKB-SubCell"/>
</dbReference>
<dbReference type="EMBL" id="CP046172">
    <property type="protein sequence ID" value="QIS13764.1"/>
    <property type="molecule type" value="Genomic_DNA"/>
</dbReference>
<feature type="transmembrane region" description="Helical" evidence="5">
    <location>
        <begin position="288"/>
        <end position="312"/>
    </location>
</feature>
<feature type="transmembrane region" description="Helical" evidence="5">
    <location>
        <begin position="380"/>
        <end position="402"/>
    </location>
</feature>
<keyword evidence="4 5" id="KW-0472">Membrane</keyword>
<dbReference type="PANTHER" id="PTHR11360:SF284">
    <property type="entry name" value="EG:103B4.3 PROTEIN-RELATED"/>
    <property type="match status" value="1"/>
</dbReference>
<feature type="transmembrane region" description="Helical" evidence="5">
    <location>
        <begin position="133"/>
        <end position="152"/>
    </location>
</feature>
<gene>
    <name evidence="7" type="ORF">F5544_29595</name>
</gene>
<dbReference type="InterPro" id="IPR036259">
    <property type="entry name" value="MFS_trans_sf"/>
</dbReference>
<dbReference type="Pfam" id="PF07690">
    <property type="entry name" value="MFS_1"/>
    <property type="match status" value="1"/>
</dbReference>
<feature type="transmembrane region" description="Helical" evidence="5">
    <location>
        <begin position="353"/>
        <end position="374"/>
    </location>
</feature>
<organism evidence="7 8">
    <name type="scientific">Nocardia arthritidis</name>
    <dbReference type="NCBI Taxonomy" id="228602"/>
    <lineage>
        <taxon>Bacteria</taxon>
        <taxon>Bacillati</taxon>
        <taxon>Actinomycetota</taxon>
        <taxon>Actinomycetes</taxon>
        <taxon>Mycobacteriales</taxon>
        <taxon>Nocardiaceae</taxon>
        <taxon>Nocardia</taxon>
    </lineage>
</organism>
<feature type="transmembrane region" description="Helical" evidence="5">
    <location>
        <begin position="414"/>
        <end position="433"/>
    </location>
</feature>
<proteinExistence type="predicted"/>
<evidence type="ECO:0000256" key="2">
    <source>
        <dbReference type="ARBA" id="ARBA00022692"/>
    </source>
</evidence>
<evidence type="ECO:0000313" key="7">
    <source>
        <dbReference type="EMBL" id="QIS13764.1"/>
    </source>
</evidence>
<feature type="transmembrane region" description="Helical" evidence="5">
    <location>
        <begin position="222"/>
        <end position="242"/>
    </location>
</feature>
<evidence type="ECO:0000259" key="6">
    <source>
        <dbReference type="PROSITE" id="PS50850"/>
    </source>
</evidence>
<dbReference type="AlphaFoldDB" id="A0A6G9YKN4"/>
<reference evidence="7 8" key="1">
    <citation type="journal article" date="2019" name="ACS Chem. Biol.">
        <title>Identification and Mobilization of a Cryptic Antibiotic Biosynthesis Gene Locus from a Human-Pathogenic Nocardia Isolate.</title>
        <authorList>
            <person name="Herisse M."/>
            <person name="Ishida K."/>
            <person name="Porter J.L."/>
            <person name="Howden B."/>
            <person name="Hertweck C."/>
            <person name="Stinear T.P."/>
            <person name="Pidot S.J."/>
        </authorList>
    </citation>
    <scope>NUCLEOTIDE SEQUENCE [LARGE SCALE GENOMIC DNA]</scope>
    <source>
        <strain evidence="7 8">AUSMDU00012717</strain>
    </source>
</reference>
<evidence type="ECO:0000313" key="8">
    <source>
        <dbReference type="Proteomes" id="UP000503540"/>
    </source>
</evidence>
<keyword evidence="8" id="KW-1185">Reference proteome</keyword>
<feature type="domain" description="Major facilitator superfamily (MFS) profile" evidence="6">
    <location>
        <begin position="66"/>
        <end position="469"/>
    </location>
</feature>
<feature type="transmembrane region" description="Helical" evidence="5">
    <location>
        <begin position="324"/>
        <end position="346"/>
    </location>
</feature>
<dbReference type="PROSITE" id="PS50850">
    <property type="entry name" value="MFS"/>
    <property type="match status" value="1"/>
</dbReference>
<evidence type="ECO:0000256" key="5">
    <source>
        <dbReference type="SAM" id="Phobius"/>
    </source>
</evidence>
<keyword evidence="2 5" id="KW-0812">Transmembrane</keyword>
<keyword evidence="3 5" id="KW-1133">Transmembrane helix</keyword>
<name>A0A6G9YKN4_9NOCA</name>
<feature type="transmembrane region" description="Helical" evidence="5">
    <location>
        <begin position="101"/>
        <end position="121"/>
    </location>
</feature>
<dbReference type="InterPro" id="IPR050327">
    <property type="entry name" value="Proton-linked_MCT"/>
</dbReference>